<feature type="non-terminal residue" evidence="1">
    <location>
        <position position="1"/>
    </location>
</feature>
<proteinExistence type="predicted"/>
<evidence type="ECO:0000313" key="1">
    <source>
        <dbReference type="EMBL" id="MBY6278350.1"/>
    </source>
</evidence>
<evidence type="ECO:0000313" key="2">
    <source>
        <dbReference type="Proteomes" id="UP000732377"/>
    </source>
</evidence>
<reference evidence="1" key="1">
    <citation type="submission" date="2017-11" db="EMBL/GenBank/DDBJ databases">
        <title>Three new genomes from thermophilic consortium.</title>
        <authorList>
            <person name="Quaggio R."/>
            <person name="Amgarten D."/>
            <person name="Setubal J.C."/>
        </authorList>
    </citation>
    <scope>NUCLEOTIDE SEQUENCE</scope>
    <source>
        <strain evidence="1">ZCTH01-B2</strain>
    </source>
</reference>
<name>A0A953IGW4_SYMTR</name>
<sequence>VEDYIRQVGELSLDRRANAWRIIAIVGEIVNAFPPRSQERKEAMHLISMAAMIKKPTQHLYARLWTALKEGADENGEVPIPQNIDPSTARVIVQHGGDYSVIAQADAEGWTLAQARLWAADKAVVKTDKPPTLWRHLTRAVPEHLRKATGPVVEGELLQAVREAVREWNQGREEEMVG</sequence>
<dbReference type="AlphaFoldDB" id="A0A953IGW4"/>
<organism evidence="1 2">
    <name type="scientific">Symbiobacterium thermophilum</name>
    <dbReference type="NCBI Taxonomy" id="2734"/>
    <lineage>
        <taxon>Bacteria</taxon>
        <taxon>Bacillati</taxon>
        <taxon>Bacillota</taxon>
        <taxon>Clostridia</taxon>
        <taxon>Eubacteriales</taxon>
        <taxon>Symbiobacteriaceae</taxon>
        <taxon>Symbiobacterium</taxon>
    </lineage>
</organism>
<comment type="caution">
    <text evidence="1">The sequence shown here is derived from an EMBL/GenBank/DDBJ whole genome shotgun (WGS) entry which is preliminary data.</text>
</comment>
<dbReference type="Proteomes" id="UP000732377">
    <property type="component" value="Unassembled WGS sequence"/>
</dbReference>
<dbReference type="RefSeq" id="WP_273381810.1">
    <property type="nucleotide sequence ID" value="NZ_PIUK01000464.1"/>
</dbReference>
<accession>A0A953IGW4</accession>
<dbReference type="EMBL" id="PIUK01000464">
    <property type="protein sequence ID" value="MBY6278350.1"/>
    <property type="molecule type" value="Genomic_DNA"/>
</dbReference>
<gene>
    <name evidence="1" type="ORF">CWE10_19800</name>
</gene>
<protein>
    <submittedName>
        <fullName evidence="1">Uncharacterized protein</fullName>
    </submittedName>
</protein>